<dbReference type="AlphaFoldDB" id="A0AAW0NM07"/>
<organism evidence="2 3">
    <name type="scientific">Mugilogobius chulae</name>
    <name type="common">yellowstripe goby</name>
    <dbReference type="NCBI Taxonomy" id="88201"/>
    <lineage>
        <taxon>Eukaryota</taxon>
        <taxon>Metazoa</taxon>
        <taxon>Chordata</taxon>
        <taxon>Craniata</taxon>
        <taxon>Vertebrata</taxon>
        <taxon>Euteleostomi</taxon>
        <taxon>Actinopterygii</taxon>
        <taxon>Neopterygii</taxon>
        <taxon>Teleostei</taxon>
        <taxon>Neoteleostei</taxon>
        <taxon>Acanthomorphata</taxon>
        <taxon>Gobiaria</taxon>
        <taxon>Gobiiformes</taxon>
        <taxon>Gobioidei</taxon>
        <taxon>Gobiidae</taxon>
        <taxon>Gobionellinae</taxon>
        <taxon>Mugilogobius</taxon>
    </lineage>
</organism>
<reference evidence="3" key="1">
    <citation type="submission" date="2024-04" db="EMBL/GenBank/DDBJ databases">
        <title>Salinicola lusitanus LLJ914,a marine bacterium isolated from the Okinawa Trough.</title>
        <authorList>
            <person name="Li J."/>
        </authorList>
    </citation>
    <scope>NUCLEOTIDE SEQUENCE [LARGE SCALE GENOMIC DNA]</scope>
</reference>
<gene>
    <name evidence="2" type="ORF">WMY93_016610</name>
</gene>
<proteinExistence type="predicted"/>
<comment type="caution">
    <text evidence="2">The sequence shown here is derived from an EMBL/GenBank/DDBJ whole genome shotgun (WGS) entry which is preliminary data.</text>
</comment>
<dbReference type="Proteomes" id="UP001460270">
    <property type="component" value="Unassembled WGS sequence"/>
</dbReference>
<feature type="compositionally biased region" description="Basic and acidic residues" evidence="1">
    <location>
        <begin position="60"/>
        <end position="89"/>
    </location>
</feature>
<name>A0AAW0NM07_9GOBI</name>
<protein>
    <submittedName>
        <fullName evidence="2">Uncharacterized protein</fullName>
    </submittedName>
</protein>
<accession>A0AAW0NM07</accession>
<dbReference type="EMBL" id="JBBPFD010000012">
    <property type="protein sequence ID" value="KAK7904003.1"/>
    <property type="molecule type" value="Genomic_DNA"/>
</dbReference>
<evidence type="ECO:0000256" key="1">
    <source>
        <dbReference type="SAM" id="MobiDB-lite"/>
    </source>
</evidence>
<evidence type="ECO:0000313" key="3">
    <source>
        <dbReference type="Proteomes" id="UP001460270"/>
    </source>
</evidence>
<evidence type="ECO:0000313" key="2">
    <source>
        <dbReference type="EMBL" id="KAK7904003.1"/>
    </source>
</evidence>
<keyword evidence="3" id="KW-1185">Reference proteome</keyword>
<sequence>MQNEDYLFFTHTNPSLLFTLSSPIRIRTHIRLSHQPFTQPPSNPLGGKRGPSSPATRAEAGGKWEERGERGHASGENRPKEGKTERGRITCETSPSRDAITSLSIPLCSYTASLVSDMGKRADRQWDQPIGNMEL</sequence>
<feature type="region of interest" description="Disordered" evidence="1">
    <location>
        <begin position="31"/>
        <end position="97"/>
    </location>
</feature>